<protein>
    <submittedName>
        <fullName evidence="4">Cyclin, N-terminal domain</fullName>
    </submittedName>
</protein>
<evidence type="ECO:0000256" key="2">
    <source>
        <dbReference type="SAM" id="MobiDB-lite"/>
    </source>
</evidence>
<accession>A0A4P6XU12</accession>
<evidence type="ECO:0000256" key="1">
    <source>
        <dbReference type="RuleBase" id="RU000383"/>
    </source>
</evidence>
<feature type="compositionally biased region" description="Basic and acidic residues" evidence="2">
    <location>
        <begin position="456"/>
        <end position="467"/>
    </location>
</feature>
<dbReference type="Pfam" id="PF00134">
    <property type="entry name" value="Cyclin_N"/>
    <property type="match status" value="1"/>
</dbReference>
<reference evidence="5" key="1">
    <citation type="submission" date="2019-03" db="EMBL/GenBank/DDBJ databases">
        <title>Snf2 controls pulcherriminic acid biosynthesis and connects pigmentation and antifungal activity of the yeast Metschnikowia pulcherrima.</title>
        <authorList>
            <person name="Gore-Lloyd D."/>
            <person name="Sumann I."/>
            <person name="Brachmann A.O."/>
            <person name="Schneeberger K."/>
            <person name="Ortiz-Merino R.A."/>
            <person name="Moreno-Beltran M."/>
            <person name="Schlaefli M."/>
            <person name="Kirner P."/>
            <person name="Santos Kron A."/>
            <person name="Wolfe K.H."/>
            <person name="Piel J."/>
            <person name="Ahrens C.H."/>
            <person name="Henk D."/>
            <person name="Freimoser F.M."/>
        </authorList>
    </citation>
    <scope>NUCLEOTIDE SEQUENCE [LARGE SCALE GENOMIC DNA]</scope>
    <source>
        <strain evidence="5">APC 1.2</strain>
    </source>
</reference>
<dbReference type="InterPro" id="IPR013763">
    <property type="entry name" value="Cyclin-like_dom"/>
</dbReference>
<evidence type="ECO:0000313" key="4">
    <source>
        <dbReference type="EMBL" id="QBM90315.1"/>
    </source>
</evidence>
<dbReference type="InterPro" id="IPR036915">
    <property type="entry name" value="Cyclin-like_sf"/>
</dbReference>
<dbReference type="AlphaFoldDB" id="A0A4P6XU12"/>
<evidence type="ECO:0000259" key="3">
    <source>
        <dbReference type="SMART" id="SM00385"/>
    </source>
</evidence>
<name>A0A4P6XU12_9ASCO</name>
<dbReference type="InterPro" id="IPR006671">
    <property type="entry name" value="Cyclin_N"/>
</dbReference>
<organism evidence="4 5">
    <name type="scientific">Metschnikowia aff. pulcherrima</name>
    <dbReference type="NCBI Taxonomy" id="2163413"/>
    <lineage>
        <taxon>Eukaryota</taxon>
        <taxon>Fungi</taxon>
        <taxon>Dikarya</taxon>
        <taxon>Ascomycota</taxon>
        <taxon>Saccharomycotina</taxon>
        <taxon>Pichiomycetes</taxon>
        <taxon>Metschnikowiaceae</taxon>
        <taxon>Metschnikowia</taxon>
    </lineage>
</organism>
<sequence>MTIHDTYVSETVLFHQYKYPDALCEAETIVHEQVCEEYMEDITRVMHRALAVAKPNTKLLAHQPYLNAAARYKLVDFALKMLQRLKVLPFVFCRAVRLFDRYCLKRVVLLDQGQLIIATCLWIAAKVQGGNCHFANLETRSDIQVRGIHDVGYGPGGRFHGPTQRYRVPRLRELVRLCGSRCGYSPRMFAQMELYIMASLNWNLTEPGIEEFLVSLEELRVDANVAENHDFWRMKQFLAYTSSFSYDIISYDASQVAKVAVDLINLTFMIPQNDRRFQTTSPCIDNPSAVLDTGVYNALRKHMIAAVAKAPIYLLESFNDRGPHQLFCLLSSANYNLSLDISKLPSLLSEIHMLPNNTPVLAHPSSSPDIFKEFTYESVTEVAKGAQTISDGTHGVSTTDDLVPSVSRRAYTGMHTPMLNPPNMNSHVYPAILPPSNFYAKTNDSFVSMRSTNSSKESEIFDHERTRLGTCTPASSDSEHRKGSVEAFPPARKLL</sequence>
<dbReference type="SMART" id="SM00385">
    <property type="entry name" value="CYCLIN"/>
    <property type="match status" value="1"/>
</dbReference>
<dbReference type="Gene3D" id="1.10.472.10">
    <property type="entry name" value="Cyclin-like"/>
    <property type="match status" value="1"/>
</dbReference>
<feature type="region of interest" description="Disordered" evidence="2">
    <location>
        <begin position="450"/>
        <end position="495"/>
    </location>
</feature>
<keyword evidence="1" id="KW-0195">Cyclin</keyword>
<evidence type="ECO:0000313" key="5">
    <source>
        <dbReference type="Proteomes" id="UP000292447"/>
    </source>
</evidence>
<dbReference type="PANTHER" id="PTHR21615">
    <property type="entry name" value="CYCLIN N-TERMINAL DOMAIN-CONTAINING PROTEIN 1"/>
    <property type="match status" value="1"/>
</dbReference>
<comment type="similarity">
    <text evidence="1">Belongs to the cyclin family.</text>
</comment>
<dbReference type="STRING" id="2163413.A0A4P6XU12"/>
<dbReference type="PANTHER" id="PTHR21615:SF2">
    <property type="entry name" value="CYCLIN N-TERMINAL DOMAIN-CONTAINING PROTEIN 1"/>
    <property type="match status" value="1"/>
</dbReference>
<feature type="domain" description="Cyclin-like" evidence="3">
    <location>
        <begin position="76"/>
        <end position="198"/>
    </location>
</feature>
<dbReference type="Proteomes" id="UP000292447">
    <property type="component" value="Chromosome V"/>
</dbReference>
<keyword evidence="5" id="KW-1185">Reference proteome</keyword>
<dbReference type="SUPFAM" id="SSF47954">
    <property type="entry name" value="Cyclin-like"/>
    <property type="match status" value="1"/>
</dbReference>
<dbReference type="EMBL" id="CP034460">
    <property type="protein sequence ID" value="QBM90315.1"/>
    <property type="molecule type" value="Genomic_DNA"/>
</dbReference>
<proteinExistence type="inferred from homology"/>
<gene>
    <name evidence="4" type="primary">MPUL0E05620</name>
    <name evidence="4" type="ORF">METSCH_E05620</name>
</gene>